<sequence length="39" mass="4642">MIIILMLKIKIVNLHFKNFFIFFSPFFQVTFGGQTLSFL</sequence>
<gene>
    <name evidence="1" type="ORF">B4099_3739</name>
</gene>
<protein>
    <submittedName>
        <fullName evidence="1">Uncharacterized protein</fullName>
    </submittedName>
</protein>
<comment type="caution">
    <text evidence="1">The sequence shown here is derived from an EMBL/GenBank/DDBJ whole genome shotgun (WGS) entry which is preliminary data.</text>
</comment>
<reference evidence="1 2" key="1">
    <citation type="submission" date="2016-01" db="EMBL/GenBank/DDBJ databases">
        <title>Genome Sequences of Twelve Sporeforming Bacillus Species Isolated from Foods.</title>
        <authorList>
            <person name="Berendsen E.M."/>
            <person name="Wells-Bennik M.H."/>
            <person name="Krawcyk A.O."/>
            <person name="De Jong A."/>
            <person name="Holsappel S."/>
            <person name="Eijlander R.T."/>
            <person name="Kuipers O.P."/>
        </authorList>
    </citation>
    <scope>NUCLEOTIDE SEQUENCE [LARGE SCALE GENOMIC DNA]</scope>
    <source>
        <strain evidence="1 2">B4099</strain>
    </source>
</reference>
<accession>A0A150KA49</accession>
<dbReference type="PATRIC" id="fig|1398.25.peg.3865"/>
<proteinExistence type="predicted"/>
<dbReference type="EMBL" id="LQYI01000080">
    <property type="protein sequence ID" value="KYC66479.1"/>
    <property type="molecule type" value="Genomic_DNA"/>
</dbReference>
<evidence type="ECO:0000313" key="2">
    <source>
        <dbReference type="Proteomes" id="UP000075304"/>
    </source>
</evidence>
<name>A0A150KA49_HEYCO</name>
<dbReference type="Proteomes" id="UP000075304">
    <property type="component" value="Unassembled WGS sequence"/>
</dbReference>
<organism evidence="1 2">
    <name type="scientific">Heyndrickxia coagulans</name>
    <name type="common">Weizmannia coagulans</name>
    <dbReference type="NCBI Taxonomy" id="1398"/>
    <lineage>
        <taxon>Bacteria</taxon>
        <taxon>Bacillati</taxon>
        <taxon>Bacillota</taxon>
        <taxon>Bacilli</taxon>
        <taxon>Bacillales</taxon>
        <taxon>Bacillaceae</taxon>
        <taxon>Heyndrickxia</taxon>
    </lineage>
</organism>
<dbReference type="AlphaFoldDB" id="A0A150KA49"/>
<evidence type="ECO:0000313" key="1">
    <source>
        <dbReference type="EMBL" id="KYC66479.1"/>
    </source>
</evidence>